<feature type="domain" description="HTH marR-type" evidence="4">
    <location>
        <begin position="12"/>
        <end position="144"/>
    </location>
</feature>
<dbReference type="Gene3D" id="1.10.10.10">
    <property type="entry name" value="Winged helix-like DNA-binding domain superfamily/Winged helix DNA-binding domain"/>
    <property type="match status" value="1"/>
</dbReference>
<evidence type="ECO:0000256" key="3">
    <source>
        <dbReference type="ARBA" id="ARBA00023163"/>
    </source>
</evidence>
<sequence length="167" mass="18088">MTPDATPGDTPTRVLLRGMEDLTRAVREASHVMSRQFPCSRGEVPVIRLLARRGSLGVGDIAHAMRVDVSVVSRQVSHLVEQGWVERTVDPDDRRARTLRLTPSGEAMAAHMGEVREAAMQSVFGGWSATELDDAADVLHRIAAAIDTARVRDQDTAPPSPVLATTT</sequence>
<keyword evidence="3" id="KW-0804">Transcription</keyword>
<dbReference type="Proteomes" id="UP000289954">
    <property type="component" value="Unassembled WGS sequence"/>
</dbReference>
<dbReference type="InterPro" id="IPR023187">
    <property type="entry name" value="Tscrpt_reg_MarR-type_CS"/>
</dbReference>
<dbReference type="Pfam" id="PF01047">
    <property type="entry name" value="MarR"/>
    <property type="match status" value="1"/>
</dbReference>
<gene>
    <name evidence="5" type="ORF">CBZ_02990</name>
</gene>
<evidence type="ECO:0000256" key="1">
    <source>
        <dbReference type="ARBA" id="ARBA00023015"/>
    </source>
</evidence>
<organism evidence="5 6">
    <name type="scientific">Cellulomonas biazotea</name>
    <dbReference type="NCBI Taxonomy" id="1709"/>
    <lineage>
        <taxon>Bacteria</taxon>
        <taxon>Bacillati</taxon>
        <taxon>Actinomycetota</taxon>
        <taxon>Actinomycetes</taxon>
        <taxon>Micrococcales</taxon>
        <taxon>Cellulomonadaceae</taxon>
        <taxon>Cellulomonas</taxon>
    </lineage>
</organism>
<keyword evidence="2" id="KW-0238">DNA-binding</keyword>
<dbReference type="InterPro" id="IPR036388">
    <property type="entry name" value="WH-like_DNA-bd_sf"/>
</dbReference>
<evidence type="ECO:0000259" key="4">
    <source>
        <dbReference type="PROSITE" id="PS50995"/>
    </source>
</evidence>
<dbReference type="GO" id="GO:0006950">
    <property type="term" value="P:response to stress"/>
    <property type="evidence" value="ECO:0007669"/>
    <property type="project" value="TreeGrafter"/>
</dbReference>
<evidence type="ECO:0000313" key="6">
    <source>
        <dbReference type="Proteomes" id="UP000289954"/>
    </source>
</evidence>
<keyword evidence="6" id="KW-1185">Reference proteome</keyword>
<name>A0A402DMA0_9CELL</name>
<dbReference type="PANTHER" id="PTHR33164">
    <property type="entry name" value="TRANSCRIPTIONAL REGULATOR, MARR FAMILY"/>
    <property type="match status" value="1"/>
</dbReference>
<dbReference type="SUPFAM" id="SSF46785">
    <property type="entry name" value="Winged helix' DNA-binding domain"/>
    <property type="match status" value="1"/>
</dbReference>
<dbReference type="EMBL" id="BIMR01000017">
    <property type="protein sequence ID" value="GCE75243.1"/>
    <property type="molecule type" value="Genomic_DNA"/>
</dbReference>
<dbReference type="PRINTS" id="PR00598">
    <property type="entry name" value="HTHMARR"/>
</dbReference>
<dbReference type="PANTHER" id="PTHR33164:SF57">
    <property type="entry name" value="MARR-FAMILY TRANSCRIPTIONAL REGULATOR"/>
    <property type="match status" value="1"/>
</dbReference>
<dbReference type="InterPro" id="IPR039422">
    <property type="entry name" value="MarR/SlyA-like"/>
</dbReference>
<reference evidence="5 6" key="1">
    <citation type="submission" date="2019-01" db="EMBL/GenBank/DDBJ databases">
        <title>Draft genome sequence of Cellulomonas takizawaensis strain TKZ-21.</title>
        <authorList>
            <person name="Yamamura H."/>
            <person name="Hayashi T."/>
            <person name="Hamada M."/>
            <person name="Serisawa Y."/>
            <person name="Matsuyama K."/>
            <person name="Nakagawa Y."/>
            <person name="Otoguro M."/>
            <person name="Yanagida F."/>
            <person name="Hayakawa M."/>
        </authorList>
    </citation>
    <scope>NUCLEOTIDE SEQUENCE [LARGE SCALE GENOMIC DNA]</scope>
    <source>
        <strain evidence="5 6">NBRC12680</strain>
    </source>
</reference>
<dbReference type="InterPro" id="IPR036390">
    <property type="entry name" value="WH_DNA-bd_sf"/>
</dbReference>
<dbReference type="SMART" id="SM00347">
    <property type="entry name" value="HTH_MARR"/>
    <property type="match status" value="1"/>
</dbReference>
<evidence type="ECO:0000313" key="5">
    <source>
        <dbReference type="EMBL" id="GCE75243.1"/>
    </source>
</evidence>
<dbReference type="GO" id="GO:0003677">
    <property type="term" value="F:DNA binding"/>
    <property type="evidence" value="ECO:0007669"/>
    <property type="project" value="UniProtKB-KW"/>
</dbReference>
<evidence type="ECO:0000256" key="2">
    <source>
        <dbReference type="ARBA" id="ARBA00023125"/>
    </source>
</evidence>
<dbReference type="GO" id="GO:0003700">
    <property type="term" value="F:DNA-binding transcription factor activity"/>
    <property type="evidence" value="ECO:0007669"/>
    <property type="project" value="InterPro"/>
</dbReference>
<dbReference type="AlphaFoldDB" id="A0A402DMA0"/>
<dbReference type="PROSITE" id="PS50995">
    <property type="entry name" value="HTH_MARR_2"/>
    <property type="match status" value="1"/>
</dbReference>
<dbReference type="InterPro" id="IPR000835">
    <property type="entry name" value="HTH_MarR-typ"/>
</dbReference>
<proteinExistence type="predicted"/>
<dbReference type="PROSITE" id="PS01117">
    <property type="entry name" value="HTH_MARR_1"/>
    <property type="match status" value="1"/>
</dbReference>
<dbReference type="RefSeq" id="WP_165446604.1">
    <property type="nucleotide sequence ID" value="NZ_BIMR01000017.1"/>
</dbReference>
<protein>
    <submittedName>
        <fullName evidence="5">MarR family transcriptional regulator</fullName>
    </submittedName>
</protein>
<keyword evidence="1" id="KW-0805">Transcription regulation</keyword>
<accession>A0A402DMA0</accession>
<comment type="caution">
    <text evidence="5">The sequence shown here is derived from an EMBL/GenBank/DDBJ whole genome shotgun (WGS) entry which is preliminary data.</text>
</comment>